<comment type="caution">
    <text evidence="9">The sequence shown here is derived from an EMBL/GenBank/DDBJ whole genome shotgun (WGS) entry which is preliminary data.</text>
</comment>
<dbReference type="PRINTS" id="PR00507">
    <property type="entry name" value="N12N6MTFRASE"/>
</dbReference>
<sequence>MIRKYAPSALDLHRRWLELVDTDGPFLAVPALKRVWPQGIPQPTAHALAALRDAKPTFEKAWENWDKHRDEAALDLYREARDSWVDTVLRRVLRWDKHYSVAPAAEVRSPDHAVTVRADGALVHGETTGALVLVVDPTDSLRDPLTDGWAASPIDRAEELLRTAGVPIGVVTDGRWWAIVSAREQTMVASGIVDAQTWIEEPQTRNAFIELLQRKRLIGGKAEDRLTELFGESVAAAEEITEALGTQVRRAVELVVQALSEGALDARRRGEPDPLPEQRADVYEAAVTVMMRVVFLLFAEERGLLPQSRLFAMGYGVSDELDLLDARENDEGDQALDGTYLTWHRLLATSQALYHGATFEDLRLPEYGGSLFDPARFPFLTACGEQGTLSITVSDRVMLEVLRAVQIAHLNGQPARRISFRDIDVEQIGYIYEGLLGYSCEDVDEVVVGLTGTSGEEPEIPLAVLESLAETKRTDAALTEAILAWIKTNQAAAKPSSKAAIGKALGAADAIEDAEQALRAVASDDAELRDRLRPFLGIIRRDLRNRPLVVKPGGVLVVETPSRASAGAHYTPRALAEEVVRYALEPLVYAPGPHQTADQDAWQPVSSDQILDLKIADIACGSGAFLVAAARYLADRLVEAWHREGVAHGSPHDLHVRAIRTIVAGCLYGADINGMAVEMCKLSLWLVSLDPHLPFSFVDDKVLHGNTLLGLTDVRQLRDLHINTNAANKQMTVYDLDVDGILTKAARLRRQLASEVNDNDPQRSAATKRRQWREYQQLTAQLADVADGVIAAGLQVGGKPGKSLRTAYENLGIAVGMAYPGQGEEPDRKMLDGILEAGLTPTVTTDYTKWKPLHWVLAVPDVMERDGGFDAIIGNPPFLGGSKITGAMGTNFRDWLVHLVASGSKGAADLWAYFLLRAYGLLSQRGTLGLIATNTAAQGPTRSVGLDQVDAKGFVITRSVQSRPWPVSSANLEYAAIWGTNGEVDAAARKTSDGIAAVGISTLLEPVGRTEGNPIKLAENAGIAFKGCFVLGMGFVLEPSEAAAWIEVDPKNKEVLFRYPHGKNDINGSPTQCASRWVIDFNDRSEAAAQEYRLPYQRVLETVKSGRLKNNRKVYRDYWWQYGEKRPAMRDAISGLDEVLVLSQTSATQIPLKVPANQVFDQKLVVFASSEPWMLGILSSSIHRTWATCWGATRTGDPVYTASSVFLTFAFPHGSMEAVGEVGRALDAERREIMLQRSLGLTKLYNLVNSPDVSDAADAEIARLRQIHVELDHAVMAAYGWEDVSLNHGFHSYRQMERWTVTPAARVEILDRLLAENHRRAATQGEAPPQVDADDEELGDE</sequence>
<evidence type="ECO:0000313" key="9">
    <source>
        <dbReference type="EMBL" id="NEB89247.1"/>
    </source>
</evidence>
<feature type="domain" description="Type II methyltransferase M.TaqI-like" evidence="7">
    <location>
        <begin position="666"/>
        <end position="936"/>
    </location>
</feature>
<evidence type="ECO:0000259" key="8">
    <source>
        <dbReference type="Pfam" id="PF20466"/>
    </source>
</evidence>
<dbReference type="GO" id="GO:0009007">
    <property type="term" value="F:site-specific DNA-methyltransferase (adenine-specific) activity"/>
    <property type="evidence" value="ECO:0007669"/>
    <property type="project" value="UniProtKB-EC"/>
</dbReference>
<dbReference type="InterPro" id="IPR002052">
    <property type="entry name" value="DNA_methylase_N6_adenine_CS"/>
</dbReference>
<dbReference type="RefSeq" id="WP_164260905.1">
    <property type="nucleotide sequence ID" value="NZ_JAAGMK010000976.1"/>
</dbReference>
<protein>
    <recommendedName>
        <fullName evidence="1">site-specific DNA-methyltransferase (adenine-specific)</fullName>
        <ecNumber evidence="1">2.1.1.72</ecNumber>
    </recommendedName>
</protein>
<dbReference type="Gene3D" id="3.40.50.150">
    <property type="entry name" value="Vaccinia Virus protein VP39"/>
    <property type="match status" value="2"/>
</dbReference>
<comment type="catalytic activity">
    <reaction evidence="5">
        <text>a 2'-deoxyadenosine in DNA + S-adenosyl-L-methionine = an N(6)-methyl-2'-deoxyadenosine in DNA + S-adenosyl-L-homocysteine + H(+)</text>
        <dbReference type="Rhea" id="RHEA:15197"/>
        <dbReference type="Rhea" id="RHEA-COMP:12418"/>
        <dbReference type="Rhea" id="RHEA-COMP:12419"/>
        <dbReference type="ChEBI" id="CHEBI:15378"/>
        <dbReference type="ChEBI" id="CHEBI:57856"/>
        <dbReference type="ChEBI" id="CHEBI:59789"/>
        <dbReference type="ChEBI" id="CHEBI:90615"/>
        <dbReference type="ChEBI" id="CHEBI:90616"/>
        <dbReference type="EC" id="2.1.1.72"/>
    </reaction>
</comment>
<evidence type="ECO:0000256" key="3">
    <source>
        <dbReference type="ARBA" id="ARBA00022679"/>
    </source>
</evidence>
<dbReference type="GO" id="GO:0003676">
    <property type="term" value="F:nucleic acid binding"/>
    <property type="evidence" value="ECO:0007669"/>
    <property type="project" value="InterPro"/>
</dbReference>
<dbReference type="GO" id="GO:0032259">
    <property type="term" value="P:methylation"/>
    <property type="evidence" value="ECO:0007669"/>
    <property type="project" value="UniProtKB-KW"/>
</dbReference>
<keyword evidence="2 9" id="KW-0489">Methyltransferase</keyword>
<dbReference type="Pfam" id="PF07669">
    <property type="entry name" value="Eco57I"/>
    <property type="match status" value="1"/>
</dbReference>
<dbReference type="Pfam" id="PF20466">
    <property type="entry name" value="MmeI_TRD"/>
    <property type="match status" value="1"/>
</dbReference>
<keyword evidence="4" id="KW-0949">S-adenosyl-L-methionine</keyword>
<name>A0A6G3T1W0_STRAQ</name>
<gene>
    <name evidence="9" type="ORF">G3I43_34590</name>
</gene>
<dbReference type="PROSITE" id="PS00092">
    <property type="entry name" value="N6_MTASE"/>
    <property type="match status" value="1"/>
</dbReference>
<dbReference type="GO" id="GO:0006304">
    <property type="term" value="P:DNA modification"/>
    <property type="evidence" value="ECO:0007669"/>
    <property type="project" value="InterPro"/>
</dbReference>
<reference evidence="9" key="1">
    <citation type="submission" date="2020-01" db="EMBL/GenBank/DDBJ databases">
        <title>Insect and environment-associated Actinomycetes.</title>
        <authorList>
            <person name="Currrie C."/>
            <person name="Chevrette M."/>
            <person name="Carlson C."/>
            <person name="Stubbendieck R."/>
            <person name="Wendt-Pienkowski E."/>
        </authorList>
    </citation>
    <scope>NUCLEOTIDE SEQUENCE</scope>
    <source>
        <strain evidence="9">SID505</strain>
    </source>
</reference>
<dbReference type="InterPro" id="IPR011639">
    <property type="entry name" value="MethylTrfase_TaqI-like_dom"/>
</dbReference>
<dbReference type="SUPFAM" id="SSF53335">
    <property type="entry name" value="S-adenosyl-L-methionine-dependent methyltransferases"/>
    <property type="match status" value="1"/>
</dbReference>
<evidence type="ECO:0000259" key="7">
    <source>
        <dbReference type="Pfam" id="PF07669"/>
    </source>
</evidence>
<keyword evidence="3 9" id="KW-0808">Transferase</keyword>
<dbReference type="EC" id="2.1.1.72" evidence="1"/>
<proteinExistence type="predicted"/>
<evidence type="ECO:0000256" key="2">
    <source>
        <dbReference type="ARBA" id="ARBA00022603"/>
    </source>
</evidence>
<dbReference type="PANTHER" id="PTHR33841:SF1">
    <property type="entry name" value="DNA METHYLTRANSFERASE A"/>
    <property type="match status" value="1"/>
</dbReference>
<dbReference type="InterPro" id="IPR046820">
    <property type="entry name" value="MmeI_TRD"/>
</dbReference>
<dbReference type="InterPro" id="IPR029063">
    <property type="entry name" value="SAM-dependent_MTases_sf"/>
</dbReference>
<accession>A0A6G3T1W0</accession>
<dbReference type="InterPro" id="IPR050953">
    <property type="entry name" value="N4_N6_ade-DNA_methylase"/>
</dbReference>
<evidence type="ECO:0000256" key="6">
    <source>
        <dbReference type="SAM" id="MobiDB-lite"/>
    </source>
</evidence>
<evidence type="ECO:0000256" key="1">
    <source>
        <dbReference type="ARBA" id="ARBA00011900"/>
    </source>
</evidence>
<feature type="domain" description="MmeI-like target recognition" evidence="8">
    <location>
        <begin position="1034"/>
        <end position="1213"/>
    </location>
</feature>
<feature type="region of interest" description="Disordered" evidence="6">
    <location>
        <begin position="1320"/>
        <end position="1341"/>
    </location>
</feature>
<dbReference type="EMBL" id="JAAGMK010000976">
    <property type="protein sequence ID" value="NEB89247.1"/>
    <property type="molecule type" value="Genomic_DNA"/>
</dbReference>
<feature type="compositionally biased region" description="Acidic residues" evidence="6">
    <location>
        <begin position="1332"/>
        <end position="1341"/>
    </location>
</feature>
<evidence type="ECO:0000256" key="4">
    <source>
        <dbReference type="ARBA" id="ARBA00022691"/>
    </source>
</evidence>
<organism evidence="9">
    <name type="scientific">Streptomyces anulatus</name>
    <name type="common">Streptomyces chrysomallus</name>
    <dbReference type="NCBI Taxonomy" id="1892"/>
    <lineage>
        <taxon>Bacteria</taxon>
        <taxon>Bacillati</taxon>
        <taxon>Actinomycetota</taxon>
        <taxon>Actinomycetes</taxon>
        <taxon>Kitasatosporales</taxon>
        <taxon>Streptomycetaceae</taxon>
        <taxon>Streptomyces</taxon>
    </lineage>
</organism>
<evidence type="ECO:0000256" key="5">
    <source>
        <dbReference type="ARBA" id="ARBA00047942"/>
    </source>
</evidence>
<dbReference type="PANTHER" id="PTHR33841">
    <property type="entry name" value="DNA METHYLTRANSFERASE YEEA-RELATED"/>
    <property type="match status" value="1"/>
</dbReference>